<dbReference type="InterPro" id="IPR041629">
    <property type="entry name" value="SCP_3"/>
</dbReference>
<evidence type="ECO:0000313" key="3">
    <source>
        <dbReference type="Proteomes" id="UP000242637"/>
    </source>
</evidence>
<organism evidence="2 3">
    <name type="scientific">Dermatophilus congolensis</name>
    <dbReference type="NCBI Taxonomy" id="1863"/>
    <lineage>
        <taxon>Bacteria</taxon>
        <taxon>Bacillati</taxon>
        <taxon>Actinomycetota</taxon>
        <taxon>Actinomycetes</taxon>
        <taxon>Micrococcales</taxon>
        <taxon>Dermatophilaceae</taxon>
        <taxon>Dermatophilus</taxon>
    </lineage>
</organism>
<dbReference type="Gene3D" id="3.30.1050.40">
    <property type="match status" value="1"/>
</dbReference>
<dbReference type="InterPro" id="IPR036527">
    <property type="entry name" value="SCP2_sterol-bd_dom_sf"/>
</dbReference>
<sequence>MGRRVGPVVGHEALVKWRDQVGQAGALQQECPVQVSRSVVATAVRYSLEELGQRHPGHSVEVRVPPFGVVQCVQGPRHTRGVPPNVVEMDAQTWLGLVVGQLSWEQMCAAGRVSASGERSDLSGMLPLFT</sequence>
<protein>
    <recommendedName>
        <fullName evidence="1">Bacterial SCP orthologue domain-containing protein</fullName>
    </recommendedName>
</protein>
<gene>
    <name evidence="2" type="ORF">SAMEA4475696_02365</name>
</gene>
<name>A0A239VUQ8_9MICO</name>
<dbReference type="GeneID" id="63460516"/>
<keyword evidence="3" id="KW-1185">Reference proteome</keyword>
<dbReference type="KEGG" id="dco:SAMEA4475696_2365"/>
<proteinExistence type="predicted"/>
<dbReference type="AlphaFoldDB" id="A0A239VUQ8"/>
<dbReference type="Pfam" id="PF17844">
    <property type="entry name" value="SCP_3"/>
    <property type="match status" value="1"/>
</dbReference>
<dbReference type="EMBL" id="LT906453">
    <property type="protein sequence ID" value="SNV26045.1"/>
    <property type="molecule type" value="Genomic_DNA"/>
</dbReference>
<dbReference type="OrthoDB" id="8481083at2"/>
<evidence type="ECO:0000259" key="1">
    <source>
        <dbReference type="Pfam" id="PF17844"/>
    </source>
</evidence>
<accession>A0A239VUQ8</accession>
<dbReference type="Proteomes" id="UP000242637">
    <property type="component" value="Chromosome 1"/>
</dbReference>
<dbReference type="SUPFAM" id="SSF55718">
    <property type="entry name" value="SCP-like"/>
    <property type="match status" value="1"/>
</dbReference>
<reference evidence="2 3" key="1">
    <citation type="submission" date="2017-06" db="EMBL/GenBank/DDBJ databases">
        <authorList>
            <consortium name="Pathogen Informatics"/>
        </authorList>
    </citation>
    <scope>NUCLEOTIDE SEQUENCE [LARGE SCALE GENOMIC DNA]</scope>
    <source>
        <strain evidence="2 3">NCTC13039</strain>
    </source>
</reference>
<dbReference type="RefSeq" id="WP_084440887.1">
    <property type="nucleotide sequence ID" value="NZ_JAAFNI010000001.1"/>
</dbReference>
<feature type="domain" description="Bacterial SCP orthologue" evidence="1">
    <location>
        <begin position="36"/>
        <end position="128"/>
    </location>
</feature>
<dbReference type="STRING" id="1121387.GCA_000429885_00727"/>
<evidence type="ECO:0000313" key="2">
    <source>
        <dbReference type="EMBL" id="SNV26045.1"/>
    </source>
</evidence>